<dbReference type="Proteomes" id="UP001165101">
    <property type="component" value="Unassembled WGS sequence"/>
</dbReference>
<gene>
    <name evidence="1" type="ORF">Cboi01_000494000</name>
</gene>
<proteinExistence type="predicted"/>
<keyword evidence="2" id="KW-1185">Reference proteome</keyword>
<comment type="caution">
    <text evidence="1">The sequence shown here is derived from an EMBL/GenBank/DDBJ whole genome shotgun (WGS) entry which is preliminary data.</text>
</comment>
<sequence>MEAAAAAAAAAVAASVLSLEDSVVVASPFEVSSDFVSSDFASSFFDSSDSLDSTLDEVEEEAVAATVGVIPQTDCLKFKILEHKT</sequence>
<protein>
    <submittedName>
        <fullName evidence="1">Unnamed protein product</fullName>
    </submittedName>
</protein>
<accession>A0ACB5U066</accession>
<dbReference type="EMBL" id="BSXV01003470">
    <property type="protein sequence ID" value="GME98416.1"/>
    <property type="molecule type" value="Genomic_DNA"/>
</dbReference>
<organism evidence="1 2">
    <name type="scientific">Candida boidinii</name>
    <name type="common">Yeast</name>
    <dbReference type="NCBI Taxonomy" id="5477"/>
    <lineage>
        <taxon>Eukaryota</taxon>
        <taxon>Fungi</taxon>
        <taxon>Dikarya</taxon>
        <taxon>Ascomycota</taxon>
        <taxon>Saccharomycotina</taxon>
        <taxon>Pichiomycetes</taxon>
        <taxon>Pichiales</taxon>
        <taxon>Pichiaceae</taxon>
        <taxon>Ogataea</taxon>
        <taxon>Ogataea/Candida clade</taxon>
    </lineage>
</organism>
<reference evidence="1" key="1">
    <citation type="submission" date="2023-04" db="EMBL/GenBank/DDBJ databases">
        <title>Candida boidinii NBRC 1967.</title>
        <authorList>
            <person name="Ichikawa N."/>
            <person name="Sato H."/>
            <person name="Tonouchi N."/>
        </authorList>
    </citation>
    <scope>NUCLEOTIDE SEQUENCE</scope>
    <source>
        <strain evidence="1">NBRC 1967</strain>
    </source>
</reference>
<evidence type="ECO:0000313" key="2">
    <source>
        <dbReference type="Proteomes" id="UP001165101"/>
    </source>
</evidence>
<evidence type="ECO:0000313" key="1">
    <source>
        <dbReference type="EMBL" id="GME98416.1"/>
    </source>
</evidence>
<name>A0ACB5U066_CANBO</name>